<evidence type="ECO:0000256" key="7">
    <source>
        <dbReference type="PIRSR" id="PIRSR005902-1"/>
    </source>
</evidence>
<keyword evidence="6" id="KW-0460">Magnesium</keyword>
<dbReference type="OrthoDB" id="9810005at2"/>
<dbReference type="Proteomes" id="UP000295724">
    <property type="component" value="Unassembled WGS sequence"/>
</dbReference>
<evidence type="ECO:0000256" key="3">
    <source>
        <dbReference type="ARBA" id="ARBA00022723"/>
    </source>
</evidence>
<evidence type="ECO:0000256" key="6">
    <source>
        <dbReference type="ARBA" id="ARBA00022842"/>
    </source>
</evidence>
<keyword evidence="3 7" id="KW-0479">Metal-binding</keyword>
<evidence type="ECO:0000256" key="5">
    <source>
        <dbReference type="ARBA" id="ARBA00022839"/>
    </source>
</evidence>
<dbReference type="InterPro" id="IPR001130">
    <property type="entry name" value="TatD-like"/>
</dbReference>
<protein>
    <submittedName>
        <fullName evidence="8">Sec-independent protein translocase TatD</fullName>
    </submittedName>
</protein>
<feature type="binding site" evidence="7">
    <location>
        <position position="153"/>
    </location>
    <ligand>
        <name>a divalent metal cation</name>
        <dbReference type="ChEBI" id="CHEBI:60240"/>
        <label>2</label>
    </ligand>
</feature>
<accession>A0A4R6Y3K6</accession>
<organism evidence="8 9">
    <name type="scientific">Marinicella litoralis</name>
    <dbReference type="NCBI Taxonomy" id="644220"/>
    <lineage>
        <taxon>Bacteria</taxon>
        <taxon>Pseudomonadati</taxon>
        <taxon>Pseudomonadota</taxon>
        <taxon>Gammaproteobacteria</taxon>
        <taxon>Lysobacterales</taxon>
        <taxon>Marinicellaceae</taxon>
        <taxon>Marinicella</taxon>
    </lineage>
</organism>
<evidence type="ECO:0000256" key="4">
    <source>
        <dbReference type="ARBA" id="ARBA00022801"/>
    </source>
</evidence>
<dbReference type="Gene3D" id="3.20.20.140">
    <property type="entry name" value="Metal-dependent hydrolases"/>
    <property type="match status" value="1"/>
</dbReference>
<keyword evidence="4" id="KW-0378">Hydrolase</keyword>
<dbReference type="InterPro" id="IPR050891">
    <property type="entry name" value="TatD-type_Hydrolase"/>
</dbReference>
<dbReference type="AlphaFoldDB" id="A0A4R6Y3K6"/>
<reference evidence="8 9" key="1">
    <citation type="submission" date="2019-03" db="EMBL/GenBank/DDBJ databases">
        <title>Genomic Encyclopedia of Type Strains, Phase IV (KMG-IV): sequencing the most valuable type-strain genomes for metagenomic binning, comparative biology and taxonomic classification.</title>
        <authorList>
            <person name="Goeker M."/>
        </authorList>
    </citation>
    <scope>NUCLEOTIDE SEQUENCE [LARGE SCALE GENOMIC DNA]</scope>
    <source>
        <strain evidence="8 9">DSM 25488</strain>
    </source>
</reference>
<keyword evidence="9" id="KW-1185">Reference proteome</keyword>
<proteinExistence type="predicted"/>
<evidence type="ECO:0000256" key="2">
    <source>
        <dbReference type="ARBA" id="ARBA00022722"/>
    </source>
</evidence>
<gene>
    <name evidence="8" type="ORF">C8D91_0512</name>
</gene>
<dbReference type="FunFam" id="3.20.20.140:FF:000018">
    <property type="entry name" value="3'-5' ssDNA/RNA exonuclease TatD"/>
    <property type="match status" value="1"/>
</dbReference>
<dbReference type="Pfam" id="PF01026">
    <property type="entry name" value="TatD_DNase"/>
    <property type="match status" value="1"/>
</dbReference>
<keyword evidence="1" id="KW-0963">Cytoplasm</keyword>
<evidence type="ECO:0000313" key="8">
    <source>
        <dbReference type="EMBL" id="TDR23648.1"/>
    </source>
</evidence>
<dbReference type="InterPro" id="IPR032466">
    <property type="entry name" value="Metal_Hydrolase"/>
</dbReference>
<keyword evidence="2" id="KW-0540">Nuclease</keyword>
<dbReference type="EMBL" id="SNZB01000001">
    <property type="protein sequence ID" value="TDR23648.1"/>
    <property type="molecule type" value="Genomic_DNA"/>
</dbReference>
<comment type="caution">
    <text evidence="8">The sequence shown here is derived from an EMBL/GenBank/DDBJ whole genome shotgun (WGS) entry which is preliminary data.</text>
</comment>
<feature type="binding site" evidence="7">
    <location>
        <position position="92"/>
    </location>
    <ligand>
        <name>a divalent metal cation</name>
        <dbReference type="ChEBI" id="CHEBI:60240"/>
        <label>1</label>
    </ligand>
</feature>
<dbReference type="PIRSF" id="PIRSF005902">
    <property type="entry name" value="DNase_TatD"/>
    <property type="match status" value="1"/>
</dbReference>
<evidence type="ECO:0000256" key="1">
    <source>
        <dbReference type="ARBA" id="ARBA00022490"/>
    </source>
</evidence>
<dbReference type="PROSITE" id="PS01091">
    <property type="entry name" value="TATD_3"/>
    <property type="match status" value="1"/>
</dbReference>
<keyword evidence="5" id="KW-0269">Exonuclease</keyword>
<dbReference type="PANTHER" id="PTHR10060">
    <property type="entry name" value="TATD FAMILY DEOXYRIBONUCLEASE"/>
    <property type="match status" value="1"/>
</dbReference>
<evidence type="ECO:0000313" key="9">
    <source>
        <dbReference type="Proteomes" id="UP000295724"/>
    </source>
</evidence>
<dbReference type="SUPFAM" id="SSF51556">
    <property type="entry name" value="Metallo-dependent hydrolases"/>
    <property type="match status" value="1"/>
</dbReference>
<dbReference type="InterPro" id="IPR018228">
    <property type="entry name" value="DNase_TatD-rel_CS"/>
</dbReference>
<dbReference type="RefSeq" id="WP_099017728.1">
    <property type="nucleotide sequence ID" value="NZ_NIHB01000001.1"/>
</dbReference>
<dbReference type="PANTHER" id="PTHR10060:SF15">
    <property type="entry name" value="DEOXYRIBONUCLEASE TATDN1"/>
    <property type="match status" value="1"/>
</dbReference>
<name>A0A4R6Y3K6_9GAMM</name>
<feature type="binding site" evidence="7">
    <location>
        <position position="128"/>
    </location>
    <ligand>
        <name>a divalent metal cation</name>
        <dbReference type="ChEBI" id="CHEBI:60240"/>
        <label>2</label>
    </ligand>
</feature>
<dbReference type="CDD" id="cd01310">
    <property type="entry name" value="TatD_DNAse"/>
    <property type="match status" value="1"/>
</dbReference>
<feature type="binding site" evidence="7">
    <location>
        <position position="204"/>
    </location>
    <ligand>
        <name>a divalent metal cation</name>
        <dbReference type="ChEBI" id="CHEBI:60240"/>
        <label>1</label>
    </ligand>
</feature>
<sequence>MIDIGANLTHDSFDKDRADVIHNARALGVDAFVITGSDVTCSQKAKALAHEYTDCCYATAGIHPHHASEFNGETQEQLQELLNDDKVVAVGETGLDYFRDFSPRAAQIFSFEQHIQLAIENEMPLFLHQREAHVDFGPILQAHRDALSNVVVHCFTDNEKALFDYLDLDCYIGITGWICDERRGKHLIDLVKNIPNDRLLIETDAPYLIPRNLSPKPKSRRNEPKYLPHIAEFIAAHHPMGFAELKAATVANSKKFFQI</sequence>
<dbReference type="GO" id="GO:0004527">
    <property type="term" value="F:exonuclease activity"/>
    <property type="evidence" value="ECO:0007669"/>
    <property type="project" value="UniProtKB-KW"/>
</dbReference>
<dbReference type="GO" id="GO:0046872">
    <property type="term" value="F:metal ion binding"/>
    <property type="evidence" value="ECO:0007669"/>
    <property type="project" value="UniProtKB-KW"/>
</dbReference>